<gene>
    <name evidence="2" type="ORF">MAE02_48540</name>
</gene>
<dbReference type="Gene3D" id="3.10.180.10">
    <property type="entry name" value="2,3-Dihydroxybiphenyl 1,2-Dioxygenase, domain 1"/>
    <property type="match status" value="1"/>
</dbReference>
<dbReference type="OrthoDB" id="9812467at2"/>
<dbReference type="EMBL" id="BJYU01000090">
    <property type="protein sequence ID" value="GEO17158.1"/>
    <property type="molecule type" value="Genomic_DNA"/>
</dbReference>
<dbReference type="PANTHER" id="PTHR40265:SF1">
    <property type="entry name" value="GLYOXALASE-LIKE DOMAIN-CONTAINING PROTEIN"/>
    <property type="match status" value="1"/>
</dbReference>
<protein>
    <recommendedName>
        <fullName evidence="1">Glyoxalase-like domain-containing protein</fullName>
    </recommendedName>
</protein>
<keyword evidence="3" id="KW-1185">Reference proteome</keyword>
<proteinExistence type="predicted"/>
<feature type="domain" description="Glyoxalase-like" evidence="1">
    <location>
        <begin position="8"/>
        <end position="184"/>
    </location>
</feature>
<evidence type="ECO:0000313" key="3">
    <source>
        <dbReference type="Proteomes" id="UP000321085"/>
    </source>
</evidence>
<comment type="caution">
    <text evidence="2">The sequence shown here is derived from an EMBL/GenBank/DDBJ whole genome shotgun (WGS) entry which is preliminary data.</text>
</comment>
<evidence type="ECO:0000259" key="1">
    <source>
        <dbReference type="Pfam" id="PF13468"/>
    </source>
</evidence>
<dbReference type="PANTHER" id="PTHR40265">
    <property type="entry name" value="BLL2707 PROTEIN"/>
    <property type="match status" value="1"/>
</dbReference>
<dbReference type="Proteomes" id="UP000321085">
    <property type="component" value="Unassembled WGS sequence"/>
</dbReference>
<organism evidence="2 3">
    <name type="scientific">Microvirga aerophila</name>
    <dbReference type="NCBI Taxonomy" id="670291"/>
    <lineage>
        <taxon>Bacteria</taxon>
        <taxon>Pseudomonadati</taxon>
        <taxon>Pseudomonadota</taxon>
        <taxon>Alphaproteobacteria</taxon>
        <taxon>Hyphomicrobiales</taxon>
        <taxon>Methylobacteriaceae</taxon>
        <taxon>Microvirga</taxon>
    </lineage>
</organism>
<dbReference type="InterPro" id="IPR025870">
    <property type="entry name" value="Glyoxalase-like_dom"/>
</dbReference>
<name>A0A512BYZ4_9HYPH</name>
<reference evidence="2 3" key="1">
    <citation type="submission" date="2019-07" db="EMBL/GenBank/DDBJ databases">
        <title>Whole genome shotgun sequence of Microvirga aerophila NBRC 106136.</title>
        <authorList>
            <person name="Hosoyama A."/>
            <person name="Uohara A."/>
            <person name="Ohji S."/>
            <person name="Ichikawa N."/>
        </authorList>
    </citation>
    <scope>NUCLEOTIDE SEQUENCE [LARGE SCALE GENOMIC DNA]</scope>
    <source>
        <strain evidence="2 3">NBRC 106136</strain>
    </source>
</reference>
<dbReference type="InterPro" id="IPR029068">
    <property type="entry name" value="Glyas_Bleomycin-R_OHBP_Dase"/>
</dbReference>
<accession>A0A512BYZ4</accession>
<dbReference type="AlphaFoldDB" id="A0A512BYZ4"/>
<sequence length="280" mass="30366">MPQIQPTLDHTVINVLGELDSISAQYKRLGFSLTDRGHHTLGSSNHLAIFGENYLELLGYEPGRGTERADLWKHPAGLTGLVFKTDDALAVHAELADRGIPVENPAEFSRPVALPGGPQDAAFRVTRLGSALVPNGRVFFCQHFTPELVWRDEWRQHPNGVVDIVEFYIAAIEPAKTAALYQSIFGSESVTDVPGGHVLRAGRASVFFLTPAEINRHLTGIASMGQDGSDRMVGLTLKTRSLELVKQCVGSGRITGVQELPDRVLIPNEQAGGVALAFVE</sequence>
<evidence type="ECO:0000313" key="2">
    <source>
        <dbReference type="EMBL" id="GEO17158.1"/>
    </source>
</evidence>
<dbReference type="Pfam" id="PF13468">
    <property type="entry name" value="Glyoxalase_3"/>
    <property type="match status" value="1"/>
</dbReference>
<dbReference type="SUPFAM" id="SSF54593">
    <property type="entry name" value="Glyoxalase/Bleomycin resistance protein/Dihydroxybiphenyl dioxygenase"/>
    <property type="match status" value="1"/>
</dbReference>
<dbReference type="RefSeq" id="WP_114187449.1">
    <property type="nucleotide sequence ID" value="NZ_BJYU01000090.1"/>
</dbReference>